<evidence type="ECO:0000256" key="7">
    <source>
        <dbReference type="SAM" id="MobiDB-lite"/>
    </source>
</evidence>
<dbReference type="InterPro" id="IPR041373">
    <property type="entry name" value="RT_RNaseH"/>
</dbReference>
<dbReference type="PROSITE" id="PS50878">
    <property type="entry name" value="RT_POL"/>
    <property type="match status" value="1"/>
</dbReference>
<dbReference type="EMBL" id="BDIP01003084">
    <property type="protein sequence ID" value="GCA63320.1"/>
    <property type="molecule type" value="Genomic_DNA"/>
</dbReference>
<dbReference type="Pfam" id="PF00078">
    <property type="entry name" value="RVT_1"/>
    <property type="match status" value="1"/>
</dbReference>
<dbReference type="PROSITE" id="PS50994">
    <property type="entry name" value="INTEGRASE"/>
    <property type="match status" value="1"/>
</dbReference>
<dbReference type="Pfam" id="PF17917">
    <property type="entry name" value="RT_RNaseH"/>
    <property type="match status" value="1"/>
</dbReference>
<dbReference type="InterPro" id="IPR001584">
    <property type="entry name" value="Integrase_cat-core"/>
</dbReference>
<dbReference type="GO" id="GO:0016787">
    <property type="term" value="F:hydrolase activity"/>
    <property type="evidence" value="ECO:0007669"/>
    <property type="project" value="UniProtKB-KW"/>
</dbReference>
<dbReference type="InterPro" id="IPR043502">
    <property type="entry name" value="DNA/RNA_pol_sf"/>
</dbReference>
<comment type="caution">
    <text evidence="10">The sequence shown here is derived from an EMBL/GenBank/DDBJ whole genome shotgun (WGS) entry which is preliminary data.</text>
</comment>
<name>A0A391NRF9_9EUKA</name>
<dbReference type="InterPro" id="IPR012337">
    <property type="entry name" value="RNaseH-like_sf"/>
</dbReference>
<keyword evidence="1" id="KW-0808">Transferase</keyword>
<dbReference type="PANTHER" id="PTHR37984:SF5">
    <property type="entry name" value="PROTEIN NYNRIN-LIKE"/>
    <property type="match status" value="1"/>
</dbReference>
<proteinExistence type="predicted"/>
<protein>
    <recommendedName>
        <fullName evidence="12">Integrase catalytic domain-containing protein</fullName>
    </recommendedName>
</protein>
<dbReference type="InterPro" id="IPR036397">
    <property type="entry name" value="RNaseH_sf"/>
</dbReference>
<evidence type="ECO:0000256" key="4">
    <source>
        <dbReference type="ARBA" id="ARBA00022759"/>
    </source>
</evidence>
<dbReference type="Gene3D" id="1.10.340.70">
    <property type="match status" value="1"/>
</dbReference>
<evidence type="ECO:0000313" key="11">
    <source>
        <dbReference type="Proteomes" id="UP000265618"/>
    </source>
</evidence>
<dbReference type="InterPro" id="IPR041588">
    <property type="entry name" value="Integrase_H2C2"/>
</dbReference>
<dbReference type="CDD" id="cd01647">
    <property type="entry name" value="RT_LTR"/>
    <property type="match status" value="1"/>
</dbReference>
<dbReference type="GO" id="GO:0004519">
    <property type="term" value="F:endonuclease activity"/>
    <property type="evidence" value="ECO:0007669"/>
    <property type="project" value="UniProtKB-KW"/>
</dbReference>
<feature type="region of interest" description="Disordered" evidence="7">
    <location>
        <begin position="339"/>
        <end position="429"/>
    </location>
</feature>
<dbReference type="GO" id="GO:0003964">
    <property type="term" value="F:RNA-directed DNA polymerase activity"/>
    <property type="evidence" value="ECO:0007669"/>
    <property type="project" value="UniProtKB-KW"/>
</dbReference>
<evidence type="ECO:0000256" key="6">
    <source>
        <dbReference type="ARBA" id="ARBA00022918"/>
    </source>
</evidence>
<dbReference type="Gene3D" id="3.30.420.10">
    <property type="entry name" value="Ribonuclease H-like superfamily/Ribonuclease H"/>
    <property type="match status" value="1"/>
</dbReference>
<evidence type="ECO:0000259" key="8">
    <source>
        <dbReference type="PROSITE" id="PS50878"/>
    </source>
</evidence>
<reference evidence="10 11" key="1">
    <citation type="journal article" date="2018" name="PLoS ONE">
        <title>The draft genome of Kipferlia bialata reveals reductive genome evolution in fornicate parasites.</title>
        <authorList>
            <person name="Tanifuji G."/>
            <person name="Takabayashi S."/>
            <person name="Kume K."/>
            <person name="Takagi M."/>
            <person name="Nakayama T."/>
            <person name="Kamikawa R."/>
            <person name="Inagaki Y."/>
            <person name="Hashimoto T."/>
        </authorList>
    </citation>
    <scope>NUCLEOTIDE SEQUENCE [LARGE SCALE GENOMIC DNA]</scope>
    <source>
        <strain evidence="10">NY0173</strain>
    </source>
</reference>
<evidence type="ECO:0000259" key="9">
    <source>
        <dbReference type="PROSITE" id="PS50994"/>
    </source>
</evidence>
<dbReference type="Gene3D" id="3.10.10.10">
    <property type="entry name" value="HIV Type 1 Reverse Transcriptase, subunit A, domain 1"/>
    <property type="match status" value="1"/>
</dbReference>
<dbReference type="AlphaFoldDB" id="A0A391NRF9"/>
<dbReference type="Gene3D" id="3.10.20.370">
    <property type="match status" value="1"/>
</dbReference>
<keyword evidence="11" id="KW-1185">Reference proteome</keyword>
<dbReference type="SUPFAM" id="SSF56672">
    <property type="entry name" value="DNA/RNA polymerases"/>
    <property type="match status" value="1"/>
</dbReference>
<keyword evidence="5" id="KW-0378">Hydrolase</keyword>
<evidence type="ECO:0000313" key="10">
    <source>
        <dbReference type="EMBL" id="GCA63320.1"/>
    </source>
</evidence>
<dbReference type="Pfam" id="PF00665">
    <property type="entry name" value="rve"/>
    <property type="match status" value="1"/>
</dbReference>
<keyword evidence="6" id="KW-0695">RNA-directed DNA polymerase</keyword>
<evidence type="ECO:0000256" key="3">
    <source>
        <dbReference type="ARBA" id="ARBA00022722"/>
    </source>
</evidence>
<dbReference type="InterPro" id="IPR043128">
    <property type="entry name" value="Rev_trsase/Diguanyl_cyclase"/>
</dbReference>
<accession>A0A391NRF9</accession>
<dbReference type="OrthoDB" id="425619at2759"/>
<feature type="compositionally biased region" description="Low complexity" evidence="7">
    <location>
        <begin position="364"/>
        <end position="375"/>
    </location>
</feature>
<dbReference type="GO" id="GO:0015074">
    <property type="term" value="P:DNA integration"/>
    <property type="evidence" value="ECO:0007669"/>
    <property type="project" value="InterPro"/>
</dbReference>
<sequence length="911" mass="100800">MFGYMSGMKYYASLDLVQGYHQVPMTERAKEYTSFITPDGQFQWTRMPFGTRNSPSHFQCCMQIVLADYLYKCCIVFVDDILIWGKDKEDFLSNLRNVLDALRKAKVVVSGPKTILGVHNVKYLGMLVDAVSVRITDKKKQGLLDMQPPTNVSELKSYLGLTSYFRAFVPNLSKKAFPLTMLLKKGAEWTWGPEQQTAFQGILDDIVNSGPLAQIQEGDKLILQTDASTKGLGAVLLAERGGKRCPVTYISQATSETQAKLSANELESLAIVWAVTKLRQYLIGTLFEIETDHKNLTFIERTPNNKILRWRLTLQEYDFVIRHILGTHNNIADALSRVGHSGQEHESLHTEPPAQTVAQVAADSSSSTHHQNSESAPETVAIREGVGGEGESESETEAERENGSVGPGGGVDPEAAPLHAPTARQSRDAPRLLTAEQLQRLLPVGEQVARTSEGHLCIPGDMRDLKLHLLKTTHGGLAGHYGRDATLRRLRDGGVTWDGIKTDVGDYVAGCLVCQKARLHQAGAALTGTTAVTEAWQSLAIDLIGPIRTAPPESGYIVTMQDRFSRFVELVAIEHKDAQSIAAVLNNIIFGRYGVPASVLSDRGKEFDNQLMETLAREKGFVHLKTLPYHPQSNGCVERVNKEIESALRTRLLDRRNLTLWRSVLPEVMYAINNSVNRATGFTPMELLFGRRLGAPGPTVLETAARQDVSADSFPTVLESVQSINSVSARACQEAVIAKRLAEIPDYRPPVVGEYRWLLNPGRRPSKVHGHYRGPYRVVAVHGYKVTLAAEDPRTALECEIIRHACMTRPVIRRGELRPPYSDEEMERLAQADQYQVGVVAILCHRRTPRVRGRPTQDNTEVAVYYEDGVSEWQTISSLPADLEQLTDYMLTHPELAAAVGFALVGDPVAA</sequence>
<evidence type="ECO:0000256" key="2">
    <source>
        <dbReference type="ARBA" id="ARBA00022695"/>
    </source>
</evidence>
<dbReference type="Pfam" id="PF17921">
    <property type="entry name" value="Integrase_H2C2"/>
    <property type="match status" value="1"/>
</dbReference>
<keyword evidence="3" id="KW-0540">Nuclease</keyword>
<dbReference type="InterPro" id="IPR050951">
    <property type="entry name" value="Retrovirus_Pol_polyprotein"/>
</dbReference>
<dbReference type="FunFam" id="3.30.70.270:FF:000020">
    <property type="entry name" value="Transposon Tf2-6 polyprotein-like Protein"/>
    <property type="match status" value="1"/>
</dbReference>
<feature type="domain" description="Integrase catalytic" evidence="9">
    <location>
        <begin position="530"/>
        <end position="692"/>
    </location>
</feature>
<dbReference type="PANTHER" id="PTHR37984">
    <property type="entry name" value="PROTEIN CBG26694"/>
    <property type="match status" value="1"/>
</dbReference>
<dbReference type="Gene3D" id="3.30.70.270">
    <property type="match status" value="2"/>
</dbReference>
<dbReference type="InterPro" id="IPR000477">
    <property type="entry name" value="RT_dom"/>
</dbReference>
<keyword evidence="4" id="KW-0255">Endonuclease</keyword>
<dbReference type="GO" id="GO:0003676">
    <property type="term" value="F:nucleic acid binding"/>
    <property type="evidence" value="ECO:0007669"/>
    <property type="project" value="InterPro"/>
</dbReference>
<evidence type="ECO:0008006" key="12">
    <source>
        <dbReference type="Google" id="ProtNLM"/>
    </source>
</evidence>
<gene>
    <name evidence="10" type="ORF">KIPB_009248</name>
</gene>
<dbReference type="Proteomes" id="UP000265618">
    <property type="component" value="Unassembled WGS sequence"/>
</dbReference>
<feature type="domain" description="Reverse transcriptase" evidence="8">
    <location>
        <begin position="1"/>
        <end position="128"/>
    </location>
</feature>
<dbReference type="FunFam" id="3.10.20.370:FF:000001">
    <property type="entry name" value="Retrovirus-related Pol polyprotein from transposon 17.6-like protein"/>
    <property type="match status" value="1"/>
</dbReference>
<feature type="non-terminal residue" evidence="10">
    <location>
        <position position="911"/>
    </location>
</feature>
<dbReference type="SUPFAM" id="SSF53098">
    <property type="entry name" value="Ribonuclease H-like"/>
    <property type="match status" value="1"/>
</dbReference>
<organism evidence="10 11">
    <name type="scientific">Kipferlia bialata</name>
    <dbReference type="NCBI Taxonomy" id="797122"/>
    <lineage>
        <taxon>Eukaryota</taxon>
        <taxon>Metamonada</taxon>
        <taxon>Carpediemonas-like organisms</taxon>
        <taxon>Kipferlia</taxon>
    </lineage>
</organism>
<keyword evidence="2" id="KW-0548">Nucleotidyltransferase</keyword>
<evidence type="ECO:0000256" key="5">
    <source>
        <dbReference type="ARBA" id="ARBA00022801"/>
    </source>
</evidence>
<evidence type="ECO:0000256" key="1">
    <source>
        <dbReference type="ARBA" id="ARBA00022679"/>
    </source>
</evidence>
<dbReference type="CDD" id="cd09274">
    <property type="entry name" value="RNase_HI_RT_Ty3"/>
    <property type="match status" value="1"/>
</dbReference>